<dbReference type="InterPro" id="IPR007553">
    <property type="entry name" value="2-thiour_desulf"/>
</dbReference>
<evidence type="ECO:0000313" key="2">
    <source>
        <dbReference type="Proteomes" id="UP001597322"/>
    </source>
</evidence>
<comment type="caution">
    <text evidence="1">The sequence shown here is derived from an EMBL/GenBank/DDBJ whole genome shotgun (WGS) entry which is preliminary data.</text>
</comment>
<dbReference type="PANTHER" id="PTHR30087">
    <property type="entry name" value="INNER MEMBRANE PROTEIN"/>
    <property type="match status" value="1"/>
</dbReference>
<protein>
    <submittedName>
        <fullName evidence="1">DUF523 domain-containing protein</fullName>
    </submittedName>
</protein>
<proteinExistence type="predicted"/>
<gene>
    <name evidence="1" type="ORF">ACFSE1_10080</name>
</gene>
<sequence length="160" mass="16787">MAGRILISACLLGQPVRYDGKGKPLVHPFIDQWKGEGRLVPLCPELAGGMSVPRPAAEIENGMTGEDVLAGRARVLELTGGDVTVAFTAGAERALAAARQNDCRFALLIDGSPSCGSQMIYDGAFSGRKIAGHGVTAALLRRNGIEIFAPSQIDDLARSL</sequence>
<dbReference type="RefSeq" id="WP_377400224.1">
    <property type="nucleotide sequence ID" value="NZ_JBHUEQ010000017.1"/>
</dbReference>
<accession>A0ABW4M2X9</accession>
<dbReference type="PANTHER" id="PTHR30087:SF1">
    <property type="entry name" value="HYPOTHETICAL CYTOSOLIC PROTEIN"/>
    <property type="match status" value="1"/>
</dbReference>
<keyword evidence="2" id="KW-1185">Reference proteome</keyword>
<dbReference type="Proteomes" id="UP001597322">
    <property type="component" value="Unassembled WGS sequence"/>
</dbReference>
<evidence type="ECO:0000313" key="1">
    <source>
        <dbReference type="EMBL" id="MFD1745807.1"/>
    </source>
</evidence>
<dbReference type="EMBL" id="JBHUEQ010000017">
    <property type="protein sequence ID" value="MFD1745807.1"/>
    <property type="molecule type" value="Genomic_DNA"/>
</dbReference>
<dbReference type="Pfam" id="PF04463">
    <property type="entry name" value="2-thiour_desulf"/>
    <property type="match status" value="1"/>
</dbReference>
<name>A0ABW4M2X9_9HYPH</name>
<organism evidence="1 2">
    <name type="scientific">Rhizobium helianthi</name>
    <dbReference type="NCBI Taxonomy" id="1132695"/>
    <lineage>
        <taxon>Bacteria</taxon>
        <taxon>Pseudomonadati</taxon>
        <taxon>Pseudomonadota</taxon>
        <taxon>Alphaproteobacteria</taxon>
        <taxon>Hyphomicrobiales</taxon>
        <taxon>Rhizobiaceae</taxon>
        <taxon>Rhizobium/Agrobacterium group</taxon>
        <taxon>Rhizobium</taxon>
    </lineage>
</organism>
<reference evidence="2" key="1">
    <citation type="journal article" date="2019" name="Int. J. Syst. Evol. Microbiol.">
        <title>The Global Catalogue of Microorganisms (GCM) 10K type strain sequencing project: providing services to taxonomists for standard genome sequencing and annotation.</title>
        <authorList>
            <consortium name="The Broad Institute Genomics Platform"/>
            <consortium name="The Broad Institute Genome Sequencing Center for Infectious Disease"/>
            <person name="Wu L."/>
            <person name="Ma J."/>
        </authorList>
    </citation>
    <scope>NUCLEOTIDE SEQUENCE [LARGE SCALE GENOMIC DNA]</scope>
    <source>
        <strain evidence="2">CG52</strain>
    </source>
</reference>